<evidence type="ECO:0000313" key="4">
    <source>
        <dbReference type="EMBL" id="KZT52932.1"/>
    </source>
</evidence>
<organism evidence="4 5">
    <name type="scientific">Calocera cornea HHB12733</name>
    <dbReference type="NCBI Taxonomy" id="1353952"/>
    <lineage>
        <taxon>Eukaryota</taxon>
        <taxon>Fungi</taxon>
        <taxon>Dikarya</taxon>
        <taxon>Basidiomycota</taxon>
        <taxon>Agaricomycotina</taxon>
        <taxon>Dacrymycetes</taxon>
        <taxon>Dacrymycetales</taxon>
        <taxon>Dacrymycetaceae</taxon>
        <taxon>Calocera</taxon>
    </lineage>
</organism>
<feature type="domain" description="Isochorismatase-like" evidence="3">
    <location>
        <begin position="13"/>
        <end position="153"/>
    </location>
</feature>
<dbReference type="SUPFAM" id="SSF52499">
    <property type="entry name" value="Isochorismatase-like hydrolases"/>
    <property type="match status" value="1"/>
</dbReference>
<dbReference type="GO" id="GO:0016787">
    <property type="term" value="F:hydrolase activity"/>
    <property type="evidence" value="ECO:0007669"/>
    <property type="project" value="UniProtKB-KW"/>
</dbReference>
<proteinExistence type="inferred from homology"/>
<accession>A0A165DJC0</accession>
<dbReference type="InterPro" id="IPR050272">
    <property type="entry name" value="Isochorismatase-like_hydrls"/>
</dbReference>
<protein>
    <submittedName>
        <fullName evidence="4">Isochorismatase hydrolase</fullName>
    </submittedName>
</protein>
<dbReference type="Gene3D" id="3.40.50.850">
    <property type="entry name" value="Isochorismatase-like"/>
    <property type="match status" value="1"/>
</dbReference>
<reference evidence="4 5" key="1">
    <citation type="journal article" date="2016" name="Mol. Biol. Evol.">
        <title>Comparative Genomics of Early-Diverging Mushroom-Forming Fungi Provides Insights into the Origins of Lignocellulose Decay Capabilities.</title>
        <authorList>
            <person name="Nagy L.G."/>
            <person name="Riley R."/>
            <person name="Tritt A."/>
            <person name="Adam C."/>
            <person name="Daum C."/>
            <person name="Floudas D."/>
            <person name="Sun H."/>
            <person name="Yadav J.S."/>
            <person name="Pangilinan J."/>
            <person name="Larsson K.H."/>
            <person name="Matsuura K."/>
            <person name="Barry K."/>
            <person name="Labutti K."/>
            <person name="Kuo R."/>
            <person name="Ohm R.A."/>
            <person name="Bhattacharya S.S."/>
            <person name="Shirouzu T."/>
            <person name="Yoshinaga Y."/>
            <person name="Martin F.M."/>
            <person name="Grigoriev I.V."/>
            <person name="Hibbett D.S."/>
        </authorList>
    </citation>
    <scope>NUCLEOTIDE SEQUENCE [LARGE SCALE GENOMIC DNA]</scope>
    <source>
        <strain evidence="4 5">HHB12733</strain>
    </source>
</reference>
<evidence type="ECO:0000256" key="1">
    <source>
        <dbReference type="ARBA" id="ARBA00006336"/>
    </source>
</evidence>
<sequence>MATNIPVTGGGAALILLSLQQGYRLYYESSPMVPPQIANNVVALLAAFRQLPGPPIVHMREDQPDPQSYLNYRNPGHAFETWATPFQGETVLSKTTLDGFLMTELHEVLHRGAIRTVVLIGYITDKDVNATAISAKNRGYNVIIVPDATATWGEPDDGLTAMQAWHDALRAYAANGISLKSTAVLLNELTAR</sequence>
<keyword evidence="2 4" id="KW-0378">Hydrolase</keyword>
<dbReference type="AlphaFoldDB" id="A0A165DJC0"/>
<dbReference type="InParanoid" id="A0A165DJC0"/>
<dbReference type="Proteomes" id="UP000076842">
    <property type="component" value="Unassembled WGS sequence"/>
</dbReference>
<dbReference type="Pfam" id="PF00857">
    <property type="entry name" value="Isochorismatase"/>
    <property type="match status" value="1"/>
</dbReference>
<evidence type="ECO:0000313" key="5">
    <source>
        <dbReference type="Proteomes" id="UP000076842"/>
    </source>
</evidence>
<dbReference type="STRING" id="1353952.A0A165DJC0"/>
<dbReference type="PANTHER" id="PTHR43540">
    <property type="entry name" value="PEROXYUREIDOACRYLATE/UREIDOACRYLATE AMIDOHYDROLASE-RELATED"/>
    <property type="match status" value="1"/>
</dbReference>
<evidence type="ECO:0000259" key="3">
    <source>
        <dbReference type="Pfam" id="PF00857"/>
    </source>
</evidence>
<evidence type="ECO:0000256" key="2">
    <source>
        <dbReference type="ARBA" id="ARBA00022801"/>
    </source>
</evidence>
<dbReference type="EMBL" id="KV424051">
    <property type="protein sequence ID" value="KZT52932.1"/>
    <property type="molecule type" value="Genomic_DNA"/>
</dbReference>
<dbReference type="PANTHER" id="PTHR43540:SF1">
    <property type="entry name" value="ISOCHORISMATASE HYDROLASE"/>
    <property type="match status" value="1"/>
</dbReference>
<keyword evidence="5" id="KW-1185">Reference proteome</keyword>
<dbReference type="OrthoDB" id="167809at2759"/>
<comment type="similarity">
    <text evidence="1">Belongs to the isochorismatase family.</text>
</comment>
<gene>
    <name evidence="4" type="ORF">CALCODRAFT_68786</name>
</gene>
<dbReference type="InterPro" id="IPR000868">
    <property type="entry name" value="Isochorismatase-like_dom"/>
</dbReference>
<dbReference type="InterPro" id="IPR036380">
    <property type="entry name" value="Isochorismatase-like_sf"/>
</dbReference>
<name>A0A165DJC0_9BASI</name>